<feature type="site" description="Catalytically relevant" evidence="6">
    <location>
        <position position="101"/>
    </location>
</feature>
<dbReference type="PROSITE" id="PS51371">
    <property type="entry name" value="CBS"/>
    <property type="match status" value="2"/>
</dbReference>
<feature type="domain" description="SIS" evidence="9">
    <location>
        <begin position="31"/>
        <end position="174"/>
    </location>
</feature>
<dbReference type="NCBIfam" id="TIGR00393">
    <property type="entry name" value="kpsF"/>
    <property type="match status" value="1"/>
</dbReference>
<evidence type="ECO:0000256" key="6">
    <source>
        <dbReference type="PIRSR" id="PIRSR004692-3"/>
    </source>
</evidence>
<dbReference type="PROSITE" id="PS51464">
    <property type="entry name" value="SIS"/>
    <property type="match status" value="1"/>
</dbReference>
<dbReference type="PANTHER" id="PTHR42745:SF1">
    <property type="entry name" value="ARABINOSE 5-PHOSPHATE ISOMERASE KDSD"/>
    <property type="match status" value="1"/>
</dbReference>
<feature type="binding site" evidence="5">
    <location>
        <position position="72"/>
    </location>
    <ligand>
        <name>Zn(2+)</name>
        <dbReference type="ChEBI" id="CHEBI:29105"/>
    </ligand>
</feature>
<feature type="domain" description="CBS" evidence="8">
    <location>
        <begin position="200"/>
        <end position="259"/>
    </location>
</feature>
<evidence type="ECO:0000256" key="3">
    <source>
        <dbReference type="ARBA" id="ARBA00023122"/>
    </source>
</evidence>
<dbReference type="SMART" id="SM00116">
    <property type="entry name" value="CBS"/>
    <property type="match status" value="2"/>
</dbReference>
<dbReference type="Pfam" id="PF01380">
    <property type="entry name" value="SIS"/>
    <property type="match status" value="1"/>
</dbReference>
<dbReference type="InterPro" id="IPR050986">
    <property type="entry name" value="GutQ/KpsF_isomerases"/>
</dbReference>
<evidence type="ECO:0000256" key="2">
    <source>
        <dbReference type="ARBA" id="ARBA00022737"/>
    </source>
</evidence>
<evidence type="ECO:0000256" key="5">
    <source>
        <dbReference type="PIRSR" id="PIRSR004692-2"/>
    </source>
</evidence>
<dbReference type="InterPro" id="IPR000644">
    <property type="entry name" value="CBS_dom"/>
</dbReference>
<dbReference type="InterPro" id="IPR046348">
    <property type="entry name" value="SIS_dom_sf"/>
</dbReference>
<evidence type="ECO:0000256" key="1">
    <source>
        <dbReference type="ARBA" id="ARBA00008165"/>
    </source>
</evidence>
<dbReference type="Proteomes" id="UP000662873">
    <property type="component" value="Chromosome"/>
</dbReference>
<dbReference type="InterPro" id="IPR004800">
    <property type="entry name" value="KdsD/KpsF-type"/>
</dbReference>
<keyword evidence="5" id="KW-0479">Metal-binding</keyword>
<dbReference type="PIRSF" id="PIRSF004692">
    <property type="entry name" value="KdsD_KpsF"/>
    <property type="match status" value="1"/>
</dbReference>
<dbReference type="AlphaFoldDB" id="A0A809R563"/>
<evidence type="ECO:0000259" key="9">
    <source>
        <dbReference type="PROSITE" id="PS51464"/>
    </source>
</evidence>
<dbReference type="Pfam" id="PF00571">
    <property type="entry name" value="CBS"/>
    <property type="match status" value="2"/>
</dbReference>
<dbReference type="SUPFAM" id="SSF53697">
    <property type="entry name" value="SIS domain"/>
    <property type="match status" value="1"/>
</dbReference>
<keyword evidence="3 7" id="KW-0129">CBS domain</keyword>
<dbReference type="InterPro" id="IPR035474">
    <property type="entry name" value="SIS_Kpsf"/>
</dbReference>
<gene>
    <name evidence="10" type="ORF">NPRO_02540</name>
</gene>
<dbReference type="GO" id="GO:0005975">
    <property type="term" value="P:carbohydrate metabolic process"/>
    <property type="evidence" value="ECO:0007669"/>
    <property type="project" value="InterPro"/>
</dbReference>
<dbReference type="EMBL" id="AP021858">
    <property type="protein sequence ID" value="BBO22659.1"/>
    <property type="molecule type" value="Genomic_DNA"/>
</dbReference>
<dbReference type="GO" id="GO:0046872">
    <property type="term" value="F:metal ion binding"/>
    <property type="evidence" value="ECO:0007669"/>
    <property type="project" value="UniProtKB-KW"/>
</dbReference>
<accession>A0A809R563</accession>
<evidence type="ECO:0000313" key="11">
    <source>
        <dbReference type="Proteomes" id="UP000662873"/>
    </source>
</evidence>
<evidence type="ECO:0000259" key="8">
    <source>
        <dbReference type="PROSITE" id="PS51371"/>
    </source>
</evidence>
<proteinExistence type="inferred from homology"/>
<evidence type="ECO:0000256" key="7">
    <source>
        <dbReference type="PROSITE-ProRule" id="PRU00703"/>
    </source>
</evidence>
<dbReference type="PANTHER" id="PTHR42745">
    <property type="match status" value="1"/>
</dbReference>
<keyword evidence="5" id="KW-0862">Zinc</keyword>
<dbReference type="KEGG" id="npy:NPRO_02540"/>
<name>A0A809R563_9BACT</name>
<evidence type="ECO:0000256" key="4">
    <source>
        <dbReference type="PIRNR" id="PIRNR004692"/>
    </source>
</evidence>
<dbReference type="CDD" id="cd04604">
    <property type="entry name" value="CBS_pair_SIS_assoc"/>
    <property type="match status" value="1"/>
</dbReference>
<comment type="similarity">
    <text evidence="1 4">Belongs to the SIS family. GutQ/KpsF subfamily.</text>
</comment>
<dbReference type="Gene3D" id="3.40.50.10490">
    <property type="entry name" value="Glucose-6-phosphate isomerase like protein, domain 1"/>
    <property type="match status" value="1"/>
</dbReference>
<feature type="site" description="Catalytically relevant" evidence="6">
    <location>
        <position position="142"/>
    </location>
</feature>
<dbReference type="GO" id="GO:1901135">
    <property type="term" value="P:carbohydrate derivative metabolic process"/>
    <property type="evidence" value="ECO:0007669"/>
    <property type="project" value="InterPro"/>
</dbReference>
<dbReference type="InterPro" id="IPR046342">
    <property type="entry name" value="CBS_dom_sf"/>
</dbReference>
<dbReference type="Gene3D" id="3.10.580.10">
    <property type="entry name" value="CBS-domain"/>
    <property type="match status" value="1"/>
</dbReference>
<keyword evidence="10" id="KW-0413">Isomerase</keyword>
<organism evidence="10 11">
    <name type="scientific">Candidatus Nitrosymbiomonas proteolyticus</name>
    <dbReference type="NCBI Taxonomy" id="2608984"/>
    <lineage>
        <taxon>Bacteria</taxon>
        <taxon>Bacillati</taxon>
        <taxon>Armatimonadota</taxon>
        <taxon>Armatimonadota incertae sedis</taxon>
        <taxon>Candidatus Nitrosymbiomonas</taxon>
    </lineage>
</organism>
<feature type="site" description="Catalytically relevant" evidence="6">
    <location>
        <position position="183"/>
    </location>
</feature>
<reference evidence="10" key="1">
    <citation type="journal article" name="DNA Res.">
        <title>The physiological potential of anammox bacteria as revealed by their core genome structure.</title>
        <authorList>
            <person name="Okubo T."/>
            <person name="Toyoda A."/>
            <person name="Fukuhara K."/>
            <person name="Uchiyama I."/>
            <person name="Harigaya Y."/>
            <person name="Kuroiwa M."/>
            <person name="Suzuki T."/>
            <person name="Murakami Y."/>
            <person name="Suwa Y."/>
            <person name="Takami H."/>
        </authorList>
    </citation>
    <scope>NUCLEOTIDE SEQUENCE</scope>
    <source>
        <strain evidence="10">317325-2</strain>
    </source>
</reference>
<sequence>MIFRLLSDALRHESAAIEWLAAHLDESHEEAVRWILGCRGRIVACGVGKSGHIARKAAGTLASTGTPSLFLHAAEALHGDLGMITADDIVLMVSHSGETDELVRLFPSIAAIGARTVLITGRKESSAGRLADLVLETGVREEACPNNLAPTTSTTVMLALCDALALAAMSERKFTADDFAKFHPSGALGKRLLLRVRDIMRSGADVPLLAEETALKDVLRAITKAGAGAACVTDPEGRLLGLITDGDLRRRLLDSPSPFTDPASAIMTRNPFHLGPDLLAIEALEFFQNLPKKVGEIPVVENEKVLGLIVLKDLLRSGIV</sequence>
<keyword evidence="2" id="KW-0677">Repeat</keyword>
<feature type="domain" description="CBS" evidence="8">
    <location>
        <begin position="267"/>
        <end position="320"/>
    </location>
</feature>
<dbReference type="FunFam" id="3.40.50.10490:FF:000011">
    <property type="entry name" value="Arabinose 5-phosphate isomerase"/>
    <property type="match status" value="1"/>
</dbReference>
<protein>
    <submittedName>
        <fullName evidence="10">KpsF/GutQ family sugar-phosphate isomerase</fullName>
    </submittedName>
</protein>
<dbReference type="GO" id="GO:0097367">
    <property type="term" value="F:carbohydrate derivative binding"/>
    <property type="evidence" value="ECO:0007669"/>
    <property type="project" value="InterPro"/>
</dbReference>
<dbReference type="CDD" id="cd05014">
    <property type="entry name" value="SIS_Kpsf"/>
    <property type="match status" value="1"/>
</dbReference>
<evidence type="ECO:0000313" key="10">
    <source>
        <dbReference type="EMBL" id="BBO22659.1"/>
    </source>
</evidence>
<dbReference type="InterPro" id="IPR001347">
    <property type="entry name" value="SIS_dom"/>
</dbReference>
<dbReference type="GO" id="GO:0019146">
    <property type="term" value="F:arabinose-5-phosphate isomerase activity"/>
    <property type="evidence" value="ECO:0007669"/>
    <property type="project" value="UniProtKB-ARBA"/>
</dbReference>
<feature type="site" description="Catalytically relevant" evidence="6">
    <location>
        <position position="49"/>
    </location>
</feature>